<feature type="region of interest" description="Disordered" evidence="3">
    <location>
        <begin position="155"/>
        <end position="196"/>
    </location>
</feature>
<evidence type="ECO:0000313" key="4">
    <source>
        <dbReference type="Ensembl" id="ENSCAFP00845035568.1"/>
    </source>
</evidence>
<reference evidence="4" key="1">
    <citation type="submission" date="2020-03" db="EMBL/GenBank/DDBJ databases">
        <title>Long-read based genome assembly of a Labrador retriever dog.</title>
        <authorList>
            <person name="Eory L."/>
            <person name="Zhang W."/>
            <person name="Schoenebeck J."/>
        </authorList>
    </citation>
    <scope>NUCLEOTIDE SEQUENCE [LARGE SCALE GENOMIC DNA]</scope>
    <source>
        <strain evidence="4">Labrador retriever</strain>
    </source>
</reference>
<reference evidence="4" key="3">
    <citation type="submission" date="2025-09" db="UniProtKB">
        <authorList>
            <consortium name="Ensembl"/>
        </authorList>
    </citation>
    <scope>IDENTIFICATION</scope>
    <source>
        <strain evidence="4">Boxer</strain>
    </source>
</reference>
<comment type="subcellular location">
    <subcellularLocation>
        <location evidence="1">Cytoplasm</location>
    </subcellularLocation>
</comment>
<evidence type="ECO:0000256" key="1">
    <source>
        <dbReference type="ARBA" id="ARBA00004496"/>
    </source>
</evidence>
<dbReference type="PANTHER" id="PTHR45418:SF1">
    <property type="entry name" value="CANCER_TESTIS ANTIGEN 55"/>
    <property type="match status" value="1"/>
</dbReference>
<organism evidence="4 5">
    <name type="scientific">Canis lupus familiaris</name>
    <name type="common">Dog</name>
    <name type="synonym">Canis familiaris</name>
    <dbReference type="NCBI Taxonomy" id="9615"/>
    <lineage>
        <taxon>Eukaryota</taxon>
        <taxon>Metazoa</taxon>
        <taxon>Chordata</taxon>
        <taxon>Craniata</taxon>
        <taxon>Vertebrata</taxon>
        <taxon>Euteleostomi</taxon>
        <taxon>Mammalia</taxon>
        <taxon>Eutheria</taxon>
        <taxon>Laurasiatheria</taxon>
        <taxon>Carnivora</taxon>
        <taxon>Caniformia</taxon>
        <taxon>Canidae</taxon>
        <taxon>Canis</taxon>
    </lineage>
</organism>
<name>A0A8I3PLL3_CANLF</name>
<evidence type="ECO:0000256" key="3">
    <source>
        <dbReference type="SAM" id="MobiDB-lite"/>
    </source>
</evidence>
<dbReference type="PANTHER" id="PTHR45418">
    <property type="entry name" value="CANCER/TESTIS ANTIGEN 55"/>
    <property type="match status" value="1"/>
</dbReference>
<accession>A0A8I3PLL3</accession>
<feature type="compositionally biased region" description="Low complexity" evidence="3">
    <location>
        <begin position="170"/>
        <end position="184"/>
    </location>
</feature>
<feature type="region of interest" description="Disordered" evidence="3">
    <location>
        <begin position="1"/>
        <end position="67"/>
    </location>
</feature>
<keyword evidence="5" id="KW-1185">Reference proteome</keyword>
<gene>
    <name evidence="4" type="primary">CT55</name>
</gene>
<keyword evidence="2" id="KW-0963">Cytoplasm</keyword>
<dbReference type="GO" id="GO:0005737">
    <property type="term" value="C:cytoplasm"/>
    <property type="evidence" value="ECO:0007669"/>
    <property type="project" value="UniProtKB-SubCell"/>
</dbReference>
<dbReference type="FunCoup" id="A0A8I3PLL3">
    <property type="interactions" value="2"/>
</dbReference>
<dbReference type="OrthoDB" id="9573766at2759"/>
<protein>
    <submittedName>
        <fullName evidence="4">Cancer/testis antigen 55</fullName>
    </submittedName>
</protein>
<evidence type="ECO:0000256" key="2">
    <source>
        <dbReference type="ARBA" id="ARBA00022490"/>
    </source>
</evidence>
<dbReference type="Proteomes" id="UP000805418">
    <property type="component" value="Chromosome X"/>
</dbReference>
<dbReference type="GeneTree" id="ENSGT00940000164063"/>
<reference evidence="4" key="2">
    <citation type="submission" date="2025-08" db="UniProtKB">
        <authorList>
            <consortium name="Ensembl"/>
        </authorList>
    </citation>
    <scope>IDENTIFICATION</scope>
    <source>
        <strain evidence="4">Boxer</strain>
    </source>
</reference>
<feature type="compositionally biased region" description="Gly residues" evidence="3">
    <location>
        <begin position="52"/>
        <end position="61"/>
    </location>
</feature>
<feature type="compositionally biased region" description="Polar residues" evidence="3">
    <location>
        <begin position="155"/>
        <end position="164"/>
    </location>
</feature>
<dbReference type="AlphaFoldDB" id="A0A8I3PLL3"/>
<proteinExistence type="predicted"/>
<evidence type="ECO:0000313" key="5">
    <source>
        <dbReference type="Proteomes" id="UP000805418"/>
    </source>
</evidence>
<feature type="compositionally biased region" description="Basic and acidic residues" evidence="3">
    <location>
        <begin position="1"/>
        <end position="14"/>
    </location>
</feature>
<sequence>TKGTHQRDSCKLRTEPAQNAQVHRRKTSDWTRLPGTPGTWWPSGRSRRGLWEEGGGTGLTGGERLAGPSAGVGGKLLESVSGDRGRLGYFLAELRSLEAAVWWWRTVGGVSGGGGGGSHGAGLSPGTALQAWRSVWRRRPAAAGLWVVRPACNGSQARSWSAGPSPSVHGRGPAGRTGAASSGAGPRGSGGDLERYSWNKGDTRLKTVQGVVTQFCSDYGLIDELIYFTSDVITGNVFLKVGQEVTAIVEEDKAYGLKAIKVDALCDSCHGNGPADSYARISFGSITSLMEGANYVDHTTYFSLDVICKGFEPYQGDRVEVEFCTPLDALSRKALSVKPLRHKHVHEVCITSLHGRNGVIDDSIFFTLESLKLPDGYTPQISDIVNAVVVESIQSCYIWRAISMSLVKRQ</sequence>
<dbReference type="Ensembl" id="ENSCAFT00845045350.1">
    <property type="protein sequence ID" value="ENSCAFP00845035568.1"/>
    <property type="gene ID" value="ENSCAFG00845025692.1"/>
</dbReference>